<feature type="compositionally biased region" description="Basic and acidic residues" evidence="4">
    <location>
        <begin position="156"/>
        <end position="251"/>
    </location>
</feature>
<evidence type="ECO:0000256" key="1">
    <source>
        <dbReference type="ARBA" id="ARBA00004123"/>
    </source>
</evidence>
<keyword evidence="2" id="KW-0507">mRNA processing</keyword>
<dbReference type="EMBL" id="CAJHNH020008437">
    <property type="protein sequence ID" value="CAG5135610.1"/>
    <property type="molecule type" value="Genomic_DNA"/>
</dbReference>
<reference evidence="6" key="1">
    <citation type="submission" date="2021-04" db="EMBL/GenBank/DDBJ databases">
        <authorList>
            <consortium name="Molecular Ecology Group"/>
        </authorList>
    </citation>
    <scope>NUCLEOTIDE SEQUENCE</scope>
</reference>
<dbReference type="Proteomes" id="UP000678393">
    <property type="component" value="Unassembled WGS sequence"/>
</dbReference>
<evidence type="ECO:0000259" key="5">
    <source>
        <dbReference type="Pfam" id="PF25524"/>
    </source>
</evidence>
<protein>
    <recommendedName>
        <fullName evidence="5">CPSF6/7 RSLD domain-containing protein</fullName>
    </recommendedName>
</protein>
<dbReference type="PANTHER" id="PTHR23204">
    <property type="entry name" value="CLEAVAGE AND POLYADENYLATION SPECIFIC FACTOR"/>
    <property type="match status" value="1"/>
</dbReference>
<dbReference type="AlphaFoldDB" id="A0A8S4A501"/>
<evidence type="ECO:0000313" key="7">
    <source>
        <dbReference type="Proteomes" id="UP000678393"/>
    </source>
</evidence>
<gene>
    <name evidence="6" type="ORF">CUNI_LOCUS21168</name>
</gene>
<sequence>TLLRANCKHNQLLIIAIHPPPDPYGRPPPTSYPEVVYARPPERYEPPAPQVSDQEFEEIFQRNKTVSSSAINRAVQDASSGDFPSAIETLVTAISLIKQSKIASDDRCKILISSLQDTLHGIEEKSYGSRSSRRSRSRDRDRDRVDKRSRHHSRSRERDVRDYRERSRDRDRERDRHYDDRRDRDRERERSERSDRGGDRDRERERSDRERSERERSDRERAERERSDRERADRERAERDRIERERSEPGTRRKGTW</sequence>
<comment type="caution">
    <text evidence="6">The sequence shown here is derived from an EMBL/GenBank/DDBJ whole genome shotgun (WGS) entry which is preliminary data.</text>
</comment>
<dbReference type="GO" id="GO:0006397">
    <property type="term" value="P:mRNA processing"/>
    <property type="evidence" value="ECO:0007669"/>
    <property type="project" value="UniProtKB-KW"/>
</dbReference>
<comment type="subcellular location">
    <subcellularLocation>
        <location evidence="1">Nucleus</location>
    </subcellularLocation>
</comment>
<evidence type="ECO:0000256" key="3">
    <source>
        <dbReference type="ARBA" id="ARBA00023242"/>
    </source>
</evidence>
<evidence type="ECO:0000256" key="2">
    <source>
        <dbReference type="ARBA" id="ARBA00022664"/>
    </source>
</evidence>
<feature type="non-terminal residue" evidence="6">
    <location>
        <position position="257"/>
    </location>
</feature>
<evidence type="ECO:0000256" key="4">
    <source>
        <dbReference type="SAM" id="MobiDB-lite"/>
    </source>
</evidence>
<organism evidence="6 7">
    <name type="scientific">Candidula unifasciata</name>
    <dbReference type="NCBI Taxonomy" id="100452"/>
    <lineage>
        <taxon>Eukaryota</taxon>
        <taxon>Metazoa</taxon>
        <taxon>Spiralia</taxon>
        <taxon>Lophotrochozoa</taxon>
        <taxon>Mollusca</taxon>
        <taxon>Gastropoda</taxon>
        <taxon>Heterobranchia</taxon>
        <taxon>Euthyneura</taxon>
        <taxon>Panpulmonata</taxon>
        <taxon>Eupulmonata</taxon>
        <taxon>Stylommatophora</taxon>
        <taxon>Helicina</taxon>
        <taxon>Helicoidea</taxon>
        <taxon>Geomitridae</taxon>
        <taxon>Candidula</taxon>
    </lineage>
</organism>
<keyword evidence="3" id="KW-0539">Nucleus</keyword>
<dbReference type="InterPro" id="IPR057951">
    <property type="entry name" value="CPSF6/7_RSLD_N"/>
</dbReference>
<accession>A0A8S4A501</accession>
<dbReference type="Pfam" id="PF25524">
    <property type="entry name" value="RSLD_CPSF6"/>
    <property type="match status" value="1"/>
</dbReference>
<feature type="region of interest" description="Disordered" evidence="4">
    <location>
        <begin position="123"/>
        <end position="257"/>
    </location>
</feature>
<dbReference type="InterPro" id="IPR034772">
    <property type="entry name" value="CPSF6/7"/>
</dbReference>
<feature type="domain" description="CPSF6/7 RSLD" evidence="5">
    <location>
        <begin position="54"/>
        <end position="149"/>
    </location>
</feature>
<evidence type="ECO:0000313" key="6">
    <source>
        <dbReference type="EMBL" id="CAG5135610.1"/>
    </source>
</evidence>
<proteinExistence type="predicted"/>
<keyword evidence="7" id="KW-1185">Reference proteome</keyword>
<name>A0A8S4A501_9EUPU</name>
<dbReference type="GO" id="GO:0005634">
    <property type="term" value="C:nucleus"/>
    <property type="evidence" value="ECO:0007669"/>
    <property type="project" value="UniProtKB-SubCell"/>
</dbReference>
<dbReference type="OrthoDB" id="10065185at2759"/>